<proteinExistence type="predicted"/>
<feature type="region of interest" description="Disordered" evidence="1">
    <location>
        <begin position="1"/>
        <end position="20"/>
    </location>
</feature>
<protein>
    <submittedName>
        <fullName evidence="2">Uncharacterized protein</fullName>
    </submittedName>
</protein>
<reference evidence="2 3" key="1">
    <citation type="submission" date="2013-08" db="EMBL/GenBank/DDBJ databases">
        <authorList>
            <person name="Stouthamer R."/>
            <person name="Nunney L."/>
        </authorList>
    </citation>
    <scope>NUCLEOTIDE SEQUENCE [LARGE SCALE GENOMIC DNA]</scope>
    <source>
        <strain evidence="3">ann-1</strain>
    </source>
</reference>
<dbReference type="HOGENOM" id="CLU_1948025_0_0_6"/>
<organism evidence="2 3">
    <name type="scientific">Xylella fastidiosa subsp. sandyi Ann-1</name>
    <dbReference type="NCBI Taxonomy" id="155920"/>
    <lineage>
        <taxon>Bacteria</taxon>
        <taxon>Pseudomonadati</taxon>
        <taxon>Pseudomonadota</taxon>
        <taxon>Gammaproteobacteria</taxon>
        <taxon>Lysobacterales</taxon>
        <taxon>Lysobacteraceae</taxon>
        <taxon>Xylella</taxon>
    </lineage>
</organism>
<dbReference type="PATRIC" id="fig|155920.8.peg.1784"/>
<dbReference type="RefSeq" id="WP_024748647.1">
    <property type="nucleotide sequence ID" value="NZ_CP006696.1"/>
</dbReference>
<dbReference type="KEGG" id="xfs:D934_07700"/>
<name>A0A060H6U4_XYLFS</name>
<evidence type="ECO:0000313" key="2">
    <source>
        <dbReference type="EMBL" id="AIC11308.1"/>
    </source>
</evidence>
<accession>A0A060H6U4</accession>
<evidence type="ECO:0000256" key="1">
    <source>
        <dbReference type="SAM" id="MobiDB-lite"/>
    </source>
</evidence>
<dbReference type="EMBL" id="CP006696">
    <property type="protein sequence ID" value="AIC11308.1"/>
    <property type="molecule type" value="Genomic_DNA"/>
</dbReference>
<dbReference type="Proteomes" id="UP000027215">
    <property type="component" value="Chromosome"/>
</dbReference>
<dbReference type="AlphaFoldDB" id="A0A060H6U4"/>
<sequence length="153" mass="16643">MTLNVSEQAQPEASKALSWTQKAPPANGAAAKAAQAPLFYWNGIRDEKGAELQPAIYSLVSPHDPNSAIKVSCLDRPLPLFSDLVCRCFVVRFDSGDRSCHYFIVDSSHPQYGQVCAAYDDSFWALPSIDGVKAMPKRRVSRAKATGSNEVAP</sequence>
<gene>
    <name evidence="2" type="ORF">D934_07700</name>
</gene>
<evidence type="ECO:0000313" key="3">
    <source>
        <dbReference type="Proteomes" id="UP000027215"/>
    </source>
</evidence>